<dbReference type="PANTHER" id="PTHR35936:SF19">
    <property type="entry name" value="AMINO-ACID-BINDING PROTEIN YXEM-RELATED"/>
    <property type="match status" value="1"/>
</dbReference>
<dbReference type="STRING" id="1246637.MTBBW1_1020022"/>
<gene>
    <name evidence="3" type="ORF">MTBBW1_1020022</name>
</gene>
<sequence>MKKNLLSGLVIIAMLIFSLQPVIAGESVLDEILAAGVIKVSTDANYAPQSFLNDKGELEGFDISVAKEIAKRLGVKAEFITPDWDLITAGKWGKRWDISVGSMTPTKERKNALLFTIPYYSSPAQFAVHSKNTTIKTVDDLADKVIGVASETTNERFLQQDLEIEDTKITYLAWKPKDGNMKTYPTDANHIEDLSLGDGARLDAVFTSRQTLAQSIKAGCGSGCPIKMLGDPMYYEPLSVALDKSRANSESLISKLNEIIDSMYADGTLVKLSMQFYETDLIPKR</sequence>
<organism evidence="3 4">
    <name type="scientific">Desulfamplus magnetovallimortis</name>
    <dbReference type="NCBI Taxonomy" id="1246637"/>
    <lineage>
        <taxon>Bacteria</taxon>
        <taxon>Pseudomonadati</taxon>
        <taxon>Thermodesulfobacteriota</taxon>
        <taxon>Desulfobacteria</taxon>
        <taxon>Desulfobacterales</taxon>
        <taxon>Desulfobacteraceae</taxon>
        <taxon>Desulfamplus</taxon>
    </lineage>
</organism>
<dbReference type="Proteomes" id="UP000191931">
    <property type="component" value="Unassembled WGS sequence"/>
</dbReference>
<accession>A0A1W1H555</accession>
<reference evidence="3 4" key="1">
    <citation type="submission" date="2017-03" db="EMBL/GenBank/DDBJ databases">
        <authorList>
            <person name="Afonso C.L."/>
            <person name="Miller P.J."/>
            <person name="Scott M.A."/>
            <person name="Spackman E."/>
            <person name="Goraichik I."/>
            <person name="Dimitrov K.M."/>
            <person name="Suarez D.L."/>
            <person name="Swayne D.E."/>
        </authorList>
    </citation>
    <scope>NUCLEOTIDE SEQUENCE [LARGE SCALE GENOMIC DNA]</scope>
    <source>
        <strain evidence="3">PRJEB14757</strain>
    </source>
</reference>
<dbReference type="OrthoDB" id="6192933at2"/>
<dbReference type="SMART" id="SM00062">
    <property type="entry name" value="PBPb"/>
    <property type="match status" value="1"/>
</dbReference>
<feature type="domain" description="Solute-binding protein family 3/N-terminal" evidence="2">
    <location>
        <begin position="37"/>
        <end position="280"/>
    </location>
</feature>
<dbReference type="InterPro" id="IPR001638">
    <property type="entry name" value="Solute-binding_3/MltF_N"/>
</dbReference>
<dbReference type="Pfam" id="PF00497">
    <property type="entry name" value="SBP_bac_3"/>
    <property type="match status" value="1"/>
</dbReference>
<dbReference type="RefSeq" id="WP_080803868.1">
    <property type="nucleotide sequence ID" value="NZ_LT828545.1"/>
</dbReference>
<dbReference type="Gene3D" id="3.40.190.10">
    <property type="entry name" value="Periplasmic binding protein-like II"/>
    <property type="match status" value="2"/>
</dbReference>
<dbReference type="EMBL" id="FWEV01000005">
    <property type="protein sequence ID" value="SLM27498.1"/>
    <property type="molecule type" value="Genomic_DNA"/>
</dbReference>
<evidence type="ECO:0000256" key="1">
    <source>
        <dbReference type="ARBA" id="ARBA00022729"/>
    </source>
</evidence>
<evidence type="ECO:0000259" key="2">
    <source>
        <dbReference type="SMART" id="SM00062"/>
    </source>
</evidence>
<keyword evidence="4" id="KW-1185">Reference proteome</keyword>
<dbReference type="AlphaFoldDB" id="A0A1W1H555"/>
<evidence type="ECO:0000313" key="3">
    <source>
        <dbReference type="EMBL" id="SLM27498.1"/>
    </source>
</evidence>
<evidence type="ECO:0000313" key="4">
    <source>
        <dbReference type="Proteomes" id="UP000191931"/>
    </source>
</evidence>
<protein>
    <submittedName>
        <fullName evidence="3">Cystine ABC transporter, cystine-binding protein</fullName>
    </submittedName>
</protein>
<name>A0A1W1H555_9BACT</name>
<proteinExistence type="predicted"/>
<dbReference type="PANTHER" id="PTHR35936">
    <property type="entry name" value="MEMBRANE-BOUND LYTIC MUREIN TRANSGLYCOSYLASE F"/>
    <property type="match status" value="1"/>
</dbReference>
<dbReference type="SUPFAM" id="SSF53850">
    <property type="entry name" value="Periplasmic binding protein-like II"/>
    <property type="match status" value="1"/>
</dbReference>
<keyword evidence="1" id="KW-0732">Signal</keyword>